<dbReference type="Gene3D" id="2.170.270.10">
    <property type="entry name" value="SET domain"/>
    <property type="match status" value="1"/>
</dbReference>
<dbReference type="Proteomes" id="UP000323824">
    <property type="component" value="Chromosome"/>
</dbReference>
<evidence type="ECO:0000259" key="1">
    <source>
        <dbReference type="PROSITE" id="PS50280"/>
    </source>
</evidence>
<evidence type="ECO:0000313" key="2">
    <source>
        <dbReference type="EMBL" id="QEN06101.1"/>
    </source>
</evidence>
<dbReference type="InterPro" id="IPR046341">
    <property type="entry name" value="SET_dom_sf"/>
</dbReference>
<dbReference type="Pfam" id="PF00856">
    <property type="entry name" value="SET"/>
    <property type="match status" value="1"/>
</dbReference>
<feature type="domain" description="SET" evidence="1">
    <location>
        <begin position="88"/>
        <end position="207"/>
    </location>
</feature>
<gene>
    <name evidence="2" type="ORF">EW093_15880</name>
</gene>
<name>A0A5C1QEV7_9SPIO</name>
<reference evidence="2 3" key="2">
    <citation type="submission" date="2019-09" db="EMBL/GenBank/DDBJ databases">
        <title>Complete Genome Sequence and Methylome Analysis of free living Spirochaetas.</title>
        <authorList>
            <person name="Leshcheva N."/>
            <person name="Mikheeva N."/>
        </authorList>
    </citation>
    <scope>NUCLEOTIDE SEQUENCE [LARGE SCALE GENOMIC DNA]</scope>
    <source>
        <strain evidence="2 3">P</strain>
    </source>
</reference>
<reference evidence="2 3" key="1">
    <citation type="submission" date="2019-02" db="EMBL/GenBank/DDBJ databases">
        <authorList>
            <person name="Fomenkov A."/>
            <person name="Dubinina G."/>
            <person name="Grabovich M."/>
            <person name="Vincze T."/>
            <person name="Roberts R.J."/>
        </authorList>
    </citation>
    <scope>NUCLEOTIDE SEQUENCE [LARGE SCALE GENOMIC DNA]</scope>
    <source>
        <strain evidence="2 3">P</strain>
    </source>
</reference>
<dbReference type="KEGG" id="sper:EW093_15880"/>
<dbReference type="InterPro" id="IPR001214">
    <property type="entry name" value="SET_dom"/>
</dbReference>
<evidence type="ECO:0000313" key="3">
    <source>
        <dbReference type="Proteomes" id="UP000323824"/>
    </source>
</evidence>
<keyword evidence="3" id="KW-1185">Reference proteome</keyword>
<dbReference type="SMART" id="SM00317">
    <property type="entry name" value="SET"/>
    <property type="match status" value="1"/>
</dbReference>
<accession>A0A5C1QEV7</accession>
<protein>
    <submittedName>
        <fullName evidence="2">SET domain-containing protein</fullName>
    </submittedName>
</protein>
<dbReference type="SUPFAM" id="SSF82199">
    <property type="entry name" value="SET domain"/>
    <property type="match status" value="1"/>
</dbReference>
<dbReference type="AlphaFoldDB" id="A0A5C1QEV7"/>
<dbReference type="OrthoDB" id="9790349at2"/>
<organism evidence="2 3">
    <name type="scientific">Thiospirochaeta perfilievii</name>
    <dbReference type="NCBI Taxonomy" id="252967"/>
    <lineage>
        <taxon>Bacteria</taxon>
        <taxon>Pseudomonadati</taxon>
        <taxon>Spirochaetota</taxon>
        <taxon>Spirochaetia</taxon>
        <taxon>Spirochaetales</taxon>
        <taxon>Spirochaetaceae</taxon>
        <taxon>Thiospirochaeta</taxon>
    </lineage>
</organism>
<dbReference type="EMBL" id="CP035807">
    <property type="protein sequence ID" value="QEN06101.1"/>
    <property type="molecule type" value="Genomic_DNA"/>
</dbReference>
<sequence>MASFCCCRGSFNVYWNLYVFIMIKTSNRVDTLNLFKSLGIEYLDNYKIEFNKILTVDFYTSEYYLDNRAEFENLADRFGEKILNRELNDLYIEKTIDRGYGLFANRDIEKDSFIGVYLGIIREEDEMVPFDESGFDTDYAWDFPDEIEGFPQLEINAKYSGNELRFANHGSEPNIDVEHTVVNNMWYIFFISNRVIKKDEEVIISYGEAYWDTDYRSLSQ</sequence>
<proteinExistence type="predicted"/>
<dbReference type="PROSITE" id="PS50280">
    <property type="entry name" value="SET"/>
    <property type="match status" value="1"/>
</dbReference>